<dbReference type="Proteomes" id="UP000813824">
    <property type="component" value="Unassembled WGS sequence"/>
</dbReference>
<dbReference type="SMART" id="SM00670">
    <property type="entry name" value="PINc"/>
    <property type="match status" value="1"/>
</dbReference>
<dbReference type="GO" id="GO:0005634">
    <property type="term" value="C:nucleus"/>
    <property type="evidence" value="ECO:0007669"/>
    <property type="project" value="TreeGrafter"/>
</dbReference>
<dbReference type="Pfam" id="PF13638">
    <property type="entry name" value="PIN_4"/>
    <property type="match status" value="1"/>
</dbReference>
<reference evidence="3" key="1">
    <citation type="journal article" date="2021" name="New Phytol.">
        <title>Evolutionary innovations through gain and loss of genes in the ectomycorrhizal Boletales.</title>
        <authorList>
            <person name="Wu G."/>
            <person name="Miyauchi S."/>
            <person name="Morin E."/>
            <person name="Kuo A."/>
            <person name="Drula E."/>
            <person name="Varga T."/>
            <person name="Kohler A."/>
            <person name="Feng B."/>
            <person name="Cao Y."/>
            <person name="Lipzen A."/>
            <person name="Daum C."/>
            <person name="Hundley H."/>
            <person name="Pangilinan J."/>
            <person name="Johnson J."/>
            <person name="Barry K."/>
            <person name="LaButti K."/>
            <person name="Ng V."/>
            <person name="Ahrendt S."/>
            <person name="Min B."/>
            <person name="Choi I.G."/>
            <person name="Park H."/>
            <person name="Plett J.M."/>
            <person name="Magnuson J."/>
            <person name="Spatafora J.W."/>
            <person name="Nagy L.G."/>
            <person name="Henrissat B."/>
            <person name="Grigoriev I.V."/>
            <person name="Yang Z.L."/>
            <person name="Xu J."/>
            <person name="Martin F.M."/>
        </authorList>
    </citation>
    <scope>NUCLEOTIDE SEQUENCE</scope>
    <source>
        <strain evidence="3">KKN 215</strain>
    </source>
</reference>
<evidence type="ECO:0000256" key="1">
    <source>
        <dbReference type="SAM" id="MobiDB-lite"/>
    </source>
</evidence>
<dbReference type="InterPro" id="IPR052626">
    <property type="entry name" value="SWT1_Regulator"/>
</dbReference>
<dbReference type="PANTHER" id="PTHR16161">
    <property type="entry name" value="TRANSCRIPTIONAL PROTEIN SWT1"/>
    <property type="match status" value="1"/>
</dbReference>
<dbReference type="InterPro" id="IPR002716">
    <property type="entry name" value="PIN_dom"/>
</dbReference>
<dbReference type="PANTHER" id="PTHR16161:SF0">
    <property type="entry name" value="TRANSCRIPTIONAL PROTEIN SWT1"/>
    <property type="match status" value="1"/>
</dbReference>
<protein>
    <submittedName>
        <fullName evidence="3">PIN domain-containing protein</fullName>
    </submittedName>
</protein>
<gene>
    <name evidence="3" type="ORF">BXZ70DRAFT_1004209</name>
</gene>
<comment type="caution">
    <text evidence="3">The sequence shown here is derived from an EMBL/GenBank/DDBJ whole genome shotgun (WGS) entry which is preliminary data.</text>
</comment>
<organism evidence="3 4">
    <name type="scientific">Cristinia sonorae</name>
    <dbReference type="NCBI Taxonomy" id="1940300"/>
    <lineage>
        <taxon>Eukaryota</taxon>
        <taxon>Fungi</taxon>
        <taxon>Dikarya</taxon>
        <taxon>Basidiomycota</taxon>
        <taxon>Agaricomycotina</taxon>
        <taxon>Agaricomycetes</taxon>
        <taxon>Agaricomycetidae</taxon>
        <taxon>Agaricales</taxon>
        <taxon>Pleurotineae</taxon>
        <taxon>Stephanosporaceae</taxon>
        <taxon>Cristinia</taxon>
    </lineage>
</organism>
<name>A0A8K0XTJ8_9AGAR</name>
<dbReference type="AlphaFoldDB" id="A0A8K0XTJ8"/>
<feature type="domain" description="PIN" evidence="2">
    <location>
        <begin position="68"/>
        <end position="190"/>
    </location>
</feature>
<evidence type="ECO:0000313" key="4">
    <source>
        <dbReference type="Proteomes" id="UP000813824"/>
    </source>
</evidence>
<evidence type="ECO:0000259" key="2">
    <source>
        <dbReference type="SMART" id="SM00670"/>
    </source>
</evidence>
<proteinExistence type="predicted"/>
<dbReference type="OrthoDB" id="2017974at2759"/>
<dbReference type="EMBL" id="JAEVFJ010000003">
    <property type="protein sequence ID" value="KAH8105908.1"/>
    <property type="molecule type" value="Genomic_DNA"/>
</dbReference>
<dbReference type="InterPro" id="IPR029060">
    <property type="entry name" value="PIN-like_dom_sf"/>
</dbReference>
<sequence length="430" mass="48924">MSTSHHTLQPRPLSSWMSTPGSIPSTTTANTSSIIPAAVFEQDDTLSHIIEVANQDVEMRDVFPVGSTYLVIDTNVLIDQLSVIKRLSEDIEAHLLPLVIVIPSVVLTELDGLKNREQLRWFAQTASTYILDKVKQWKSVKVQARRETFNIEAKESDIIRKNDIKIFDCCCYFRTKGNVILASGDKNLCIECEKEHIRTISPPKRTWTSRDIAHALVAYDIHGIQPELFRGHEDASYRPASENSTRTRVTEGSVCQADEDRMDVYEEYLTQSAAEDFTPSHALDALHWQVIDHFSSLFKNLADRLRTANGHGGPPVVSAHAPWFRRIRVEEWTVEQCLDYFKYHVEQKRLPRLRDTTPPIAVFLLRSQEKLHGRRGRRGQDWSRQDWVNVAGGMKEIGERVGDGALYQSVLGLLCEMDLVFHSAMRPTGM</sequence>
<dbReference type="GO" id="GO:0004540">
    <property type="term" value="F:RNA nuclease activity"/>
    <property type="evidence" value="ECO:0007669"/>
    <property type="project" value="UniProtKB-ARBA"/>
</dbReference>
<dbReference type="CDD" id="cd18727">
    <property type="entry name" value="PIN_Swt1-like"/>
    <property type="match status" value="1"/>
</dbReference>
<dbReference type="Gene3D" id="3.40.50.1010">
    <property type="entry name" value="5'-nuclease"/>
    <property type="match status" value="1"/>
</dbReference>
<feature type="compositionally biased region" description="Polar residues" evidence="1">
    <location>
        <begin position="15"/>
        <end position="29"/>
    </location>
</feature>
<keyword evidence="4" id="KW-1185">Reference proteome</keyword>
<evidence type="ECO:0000313" key="3">
    <source>
        <dbReference type="EMBL" id="KAH8105908.1"/>
    </source>
</evidence>
<feature type="region of interest" description="Disordered" evidence="1">
    <location>
        <begin position="1"/>
        <end position="29"/>
    </location>
</feature>
<dbReference type="SUPFAM" id="SSF88723">
    <property type="entry name" value="PIN domain-like"/>
    <property type="match status" value="1"/>
</dbReference>
<accession>A0A8K0XTJ8</accession>